<evidence type="ECO:0000259" key="7">
    <source>
        <dbReference type="Pfam" id="PF02687"/>
    </source>
</evidence>
<dbReference type="Pfam" id="PF12704">
    <property type="entry name" value="MacB_PCD"/>
    <property type="match status" value="2"/>
</dbReference>
<evidence type="ECO:0000256" key="1">
    <source>
        <dbReference type="ARBA" id="ARBA00004651"/>
    </source>
</evidence>
<proteinExistence type="predicted"/>
<dbReference type="Proteomes" id="UP000320516">
    <property type="component" value="Unassembled WGS sequence"/>
</dbReference>
<keyword evidence="2" id="KW-1003">Cell membrane</keyword>
<evidence type="ECO:0000313" key="10">
    <source>
        <dbReference type="Proteomes" id="UP000320516"/>
    </source>
</evidence>
<reference evidence="9 10" key="1">
    <citation type="submission" date="2019-06" db="EMBL/GenBank/DDBJ databases">
        <title>Genomic Encyclopedia of Type Strains, Phase IV (KMG-V): Genome sequencing to study the core and pangenomes of soil and plant-associated prokaryotes.</title>
        <authorList>
            <person name="Whitman W."/>
        </authorList>
    </citation>
    <scope>NUCLEOTIDE SEQUENCE [LARGE SCALE GENOMIC DNA]</scope>
    <source>
        <strain evidence="9 10">BR 12005</strain>
    </source>
</reference>
<dbReference type="InterPro" id="IPR050250">
    <property type="entry name" value="Macrolide_Exporter_MacB"/>
</dbReference>
<feature type="transmembrane region" description="Helical" evidence="6">
    <location>
        <begin position="331"/>
        <end position="354"/>
    </location>
</feature>
<dbReference type="GO" id="GO:0005886">
    <property type="term" value="C:plasma membrane"/>
    <property type="evidence" value="ECO:0007669"/>
    <property type="project" value="UniProtKB-SubCell"/>
</dbReference>
<evidence type="ECO:0000256" key="4">
    <source>
        <dbReference type="ARBA" id="ARBA00022989"/>
    </source>
</evidence>
<evidence type="ECO:0000256" key="2">
    <source>
        <dbReference type="ARBA" id="ARBA00022475"/>
    </source>
</evidence>
<dbReference type="InterPro" id="IPR003838">
    <property type="entry name" value="ABC3_permease_C"/>
</dbReference>
<feature type="domain" description="ABC3 transporter permease C-terminal" evidence="7">
    <location>
        <begin position="677"/>
        <end position="788"/>
    </location>
</feature>
<organism evidence="9 10">
    <name type="scientific">Nitrospirillum amazonense</name>
    <dbReference type="NCBI Taxonomy" id="28077"/>
    <lineage>
        <taxon>Bacteria</taxon>
        <taxon>Pseudomonadati</taxon>
        <taxon>Pseudomonadota</taxon>
        <taxon>Alphaproteobacteria</taxon>
        <taxon>Rhodospirillales</taxon>
        <taxon>Azospirillaceae</taxon>
        <taxon>Nitrospirillum</taxon>
    </lineage>
</organism>
<feature type="transmembrane region" description="Helical" evidence="6">
    <location>
        <begin position="674"/>
        <end position="697"/>
    </location>
</feature>
<evidence type="ECO:0000313" key="9">
    <source>
        <dbReference type="EMBL" id="TWB69262.1"/>
    </source>
</evidence>
<dbReference type="RefSeq" id="WP_145612836.1">
    <property type="nucleotide sequence ID" value="NZ_VITV01000009.1"/>
</dbReference>
<feature type="transmembrane region" description="Helical" evidence="6">
    <location>
        <begin position="279"/>
        <end position="302"/>
    </location>
</feature>
<dbReference type="PANTHER" id="PTHR30572:SF18">
    <property type="entry name" value="ABC-TYPE MACROLIDE FAMILY EXPORT SYSTEM PERMEASE COMPONENT 2"/>
    <property type="match status" value="1"/>
</dbReference>
<dbReference type="PANTHER" id="PTHR30572">
    <property type="entry name" value="MEMBRANE COMPONENT OF TRANSPORTER-RELATED"/>
    <property type="match status" value="1"/>
</dbReference>
<name>A0A560JDN1_9PROT</name>
<comment type="caution">
    <text evidence="9">The sequence shown here is derived from an EMBL/GenBank/DDBJ whole genome shotgun (WGS) entry which is preliminary data.</text>
</comment>
<feature type="transmembrane region" description="Helical" evidence="6">
    <location>
        <begin position="718"/>
        <end position="743"/>
    </location>
</feature>
<keyword evidence="4 6" id="KW-1133">Transmembrane helix</keyword>
<sequence length="797" mass="84967">MLTTTLRLALRGIRRTRADVLITFVGMAIGLTAALMMALLTRDVMTYSRDIPLHGRTYMVTGTVTTPGQAPAQMWMTPAPLAGLMTAGMPDVEAVTRFIGNPQIIRRGDIAFREVVIWADPTLFQVLPLPVVAGDPATALATTDGMVLTRSLARKLFSRDAPLDQTVDMGGQSFRVMAVVEDPPPRGALHEGGAFASGQNAKASLSATAGDTRMNPAGFNPVFTYFRLQAGASAAATDRALNELLARHRQADDAGQMRLRGVALNDIPLDPELSPRSRALMAMMLVITAMTLIVPCINFVALATARAGQRAMEIGIAKLSGARRRHLITQFLLETTLLVAVAMVVALSFTELALGPANRVLHTEMALELAAPDVIAIILGLVLAVGVLAGAYPAFVLSSYRPGAILRGTGGGGDRSSRIRQGLVVGQFMLLIALLSVTLVVHRQEVMLTHARLPYDPSNIVVLQGTCPAALRDRMAAADGVRGLACADRESLSPQGGASYKATLSDGSTVALGSVHADATFLSLFHIEPLAGRLFDPARAQEAGTSQPGNTVIVNETAAHTLGWGRAEEIVGQTLALSLYGYENRLEVVGVVPDFSFGDLEGKIPPLLFRVRGQENDAANDGLIYVKLKDSGAATLAAVDAAWRAVNPGVPVQRFFFDDHVAMLTLIIRIEAQIFILFSAVNVLMACAGIYGLSAFTAERRTKEIGVRKVYGASVADIVRLLLWQFAKPVLLAGVLVWIPTYWGLRQWLDSFATHVNVGPLSLLAPTALALAIAGLTVAGQSVRVAQSKPIRALRHE</sequence>
<evidence type="ECO:0000256" key="6">
    <source>
        <dbReference type="SAM" id="Phobius"/>
    </source>
</evidence>
<dbReference type="EMBL" id="VITV01000009">
    <property type="protein sequence ID" value="TWB69262.1"/>
    <property type="molecule type" value="Genomic_DNA"/>
</dbReference>
<evidence type="ECO:0000256" key="5">
    <source>
        <dbReference type="ARBA" id="ARBA00023136"/>
    </source>
</evidence>
<dbReference type="AlphaFoldDB" id="A0A560JDN1"/>
<dbReference type="GO" id="GO:0022857">
    <property type="term" value="F:transmembrane transporter activity"/>
    <property type="evidence" value="ECO:0007669"/>
    <property type="project" value="TreeGrafter"/>
</dbReference>
<feature type="domain" description="MacB-like periplasmic core" evidence="8">
    <location>
        <begin position="21"/>
        <end position="243"/>
    </location>
</feature>
<feature type="domain" description="MacB-like periplasmic core" evidence="8">
    <location>
        <begin position="458"/>
        <end position="640"/>
    </location>
</feature>
<evidence type="ECO:0000259" key="8">
    <source>
        <dbReference type="Pfam" id="PF12704"/>
    </source>
</evidence>
<feature type="transmembrane region" description="Helical" evidence="6">
    <location>
        <begin position="423"/>
        <end position="442"/>
    </location>
</feature>
<feature type="domain" description="ABC3 transporter permease C-terminal" evidence="7">
    <location>
        <begin position="286"/>
        <end position="399"/>
    </location>
</feature>
<dbReference type="InterPro" id="IPR025857">
    <property type="entry name" value="MacB_PCD"/>
</dbReference>
<evidence type="ECO:0000256" key="3">
    <source>
        <dbReference type="ARBA" id="ARBA00022692"/>
    </source>
</evidence>
<dbReference type="Pfam" id="PF02687">
    <property type="entry name" value="FtsX"/>
    <property type="match status" value="2"/>
</dbReference>
<gene>
    <name evidence="9" type="ORF">FBZ87_109102</name>
</gene>
<feature type="transmembrane region" description="Helical" evidence="6">
    <location>
        <begin position="374"/>
        <end position="397"/>
    </location>
</feature>
<feature type="transmembrane region" description="Helical" evidence="6">
    <location>
        <begin position="20"/>
        <end position="40"/>
    </location>
</feature>
<protein>
    <submittedName>
        <fullName evidence="9">Putative ABC transport system permease protein</fullName>
    </submittedName>
</protein>
<feature type="transmembrane region" description="Helical" evidence="6">
    <location>
        <begin position="763"/>
        <end position="786"/>
    </location>
</feature>
<keyword evidence="5 6" id="KW-0472">Membrane</keyword>
<keyword evidence="3 6" id="KW-0812">Transmembrane</keyword>
<comment type="subcellular location">
    <subcellularLocation>
        <location evidence="1">Cell membrane</location>
        <topology evidence="1">Multi-pass membrane protein</topology>
    </subcellularLocation>
</comment>
<accession>A0A560JDN1</accession>